<keyword evidence="3" id="KW-1185">Reference proteome</keyword>
<protein>
    <submittedName>
        <fullName evidence="2">Uncharacterized protein</fullName>
    </submittedName>
</protein>
<organism evidence="2 3">
    <name type="scientific">Flavobacterium qiangtangense</name>
    <dbReference type="NCBI Taxonomy" id="1442595"/>
    <lineage>
        <taxon>Bacteria</taxon>
        <taxon>Pseudomonadati</taxon>
        <taxon>Bacteroidota</taxon>
        <taxon>Flavobacteriia</taxon>
        <taxon>Flavobacteriales</taxon>
        <taxon>Flavobacteriaceae</taxon>
        <taxon>Flavobacterium</taxon>
    </lineage>
</organism>
<dbReference type="RefSeq" id="WP_379790179.1">
    <property type="nucleotide sequence ID" value="NZ_JBHSQB010000003.1"/>
</dbReference>
<evidence type="ECO:0000313" key="3">
    <source>
        <dbReference type="Proteomes" id="UP001596287"/>
    </source>
</evidence>
<dbReference type="Proteomes" id="UP001596287">
    <property type="component" value="Unassembled WGS sequence"/>
</dbReference>
<evidence type="ECO:0000313" key="2">
    <source>
        <dbReference type="EMBL" id="MFC6095546.1"/>
    </source>
</evidence>
<reference evidence="3" key="1">
    <citation type="journal article" date="2019" name="Int. J. Syst. Evol. Microbiol.">
        <title>The Global Catalogue of Microorganisms (GCM) 10K type strain sequencing project: providing services to taxonomists for standard genome sequencing and annotation.</title>
        <authorList>
            <consortium name="The Broad Institute Genomics Platform"/>
            <consortium name="The Broad Institute Genome Sequencing Center for Infectious Disease"/>
            <person name="Wu L."/>
            <person name="Ma J."/>
        </authorList>
    </citation>
    <scope>NUCLEOTIDE SEQUENCE [LARGE SCALE GENOMIC DNA]</scope>
    <source>
        <strain evidence="3">CCUG 49679</strain>
    </source>
</reference>
<gene>
    <name evidence="2" type="ORF">ACFPVY_02720</name>
</gene>
<sequence length="225" mass="25053">MGIFNKLFGGGDEPNPDNEVSNERFAAHYNSKQQALEGVLGISAAVVGHAVIPFGIIGGITIGSVDMHYFPNHIPGTGLTTMELIKPDGKGPKPNKKGTYELVAFTRQPFNDINQDPPAPFNIIERRICDTFTQIAGAARDKAFNPYEICMLKGDDGRNKYILFDVYKEFKIGSSKHHLLLCIEIFEEELVTVGNFGHKGFVEMLKMLNIYPYSDLDRNWVGVKK</sequence>
<accession>A0ABW1PKQ2</accession>
<dbReference type="EMBL" id="JBHSQB010000003">
    <property type="protein sequence ID" value="MFC6095546.1"/>
    <property type="molecule type" value="Genomic_DNA"/>
</dbReference>
<evidence type="ECO:0000256" key="1">
    <source>
        <dbReference type="SAM" id="MobiDB-lite"/>
    </source>
</evidence>
<name>A0ABW1PKQ2_9FLAO</name>
<feature type="region of interest" description="Disordered" evidence="1">
    <location>
        <begin position="1"/>
        <end position="20"/>
    </location>
</feature>
<proteinExistence type="predicted"/>
<comment type="caution">
    <text evidence="2">The sequence shown here is derived from an EMBL/GenBank/DDBJ whole genome shotgun (WGS) entry which is preliminary data.</text>
</comment>